<dbReference type="SUPFAM" id="SSF48452">
    <property type="entry name" value="TPR-like"/>
    <property type="match status" value="1"/>
</dbReference>
<dbReference type="SMART" id="SM00028">
    <property type="entry name" value="TPR"/>
    <property type="match status" value="2"/>
</dbReference>
<dbReference type="PROSITE" id="PS50005">
    <property type="entry name" value="TPR"/>
    <property type="match status" value="1"/>
</dbReference>
<proteinExistence type="predicted"/>
<keyword evidence="4" id="KW-1185">Reference proteome</keyword>
<reference evidence="3" key="1">
    <citation type="submission" date="2019-11" db="EMBL/GenBank/DDBJ databases">
        <authorList>
            <person name="Li J."/>
        </authorList>
    </citation>
    <scope>NUCLEOTIDE SEQUENCE</scope>
    <source>
        <strain evidence="3">B6B</strain>
    </source>
</reference>
<dbReference type="Pfam" id="PF13181">
    <property type="entry name" value="TPR_8"/>
    <property type="match status" value="1"/>
</dbReference>
<dbReference type="PANTHER" id="PTHR43681">
    <property type="entry name" value="TRANSMEMBRANE GTPASE FZO"/>
    <property type="match status" value="1"/>
</dbReference>
<dbReference type="RefSeq" id="WP_420809398.1">
    <property type="nucleotide sequence ID" value="NZ_WJNG01000008.1"/>
</dbReference>
<feature type="repeat" description="TPR" evidence="1">
    <location>
        <begin position="113"/>
        <end position="146"/>
    </location>
</feature>
<dbReference type="Proteomes" id="UP000799092">
    <property type="component" value="Unassembled WGS sequence"/>
</dbReference>
<dbReference type="InterPro" id="IPR011990">
    <property type="entry name" value="TPR-like_helical_dom_sf"/>
</dbReference>
<gene>
    <name evidence="3" type="ORF">GH741_11535</name>
</gene>
<evidence type="ECO:0000256" key="1">
    <source>
        <dbReference type="PROSITE-ProRule" id="PRU00339"/>
    </source>
</evidence>
<evidence type="ECO:0000313" key="3">
    <source>
        <dbReference type="EMBL" id="MRH43312.1"/>
    </source>
</evidence>
<dbReference type="AlphaFoldDB" id="A0A6A8DQ03"/>
<accession>A0A6A8DQ03</accession>
<evidence type="ECO:0000256" key="2">
    <source>
        <dbReference type="SAM" id="Coils"/>
    </source>
</evidence>
<keyword evidence="1" id="KW-0802">TPR repeat</keyword>
<organism evidence="3 4">
    <name type="scientific">Aquibacillus halophilus</name>
    <dbReference type="NCBI Taxonomy" id="930132"/>
    <lineage>
        <taxon>Bacteria</taxon>
        <taxon>Bacillati</taxon>
        <taxon>Bacillota</taxon>
        <taxon>Bacilli</taxon>
        <taxon>Bacillales</taxon>
        <taxon>Bacillaceae</taxon>
        <taxon>Aquibacillus</taxon>
    </lineage>
</organism>
<dbReference type="PANTHER" id="PTHR43681:SF1">
    <property type="entry name" value="SARCALUMENIN"/>
    <property type="match status" value="1"/>
</dbReference>
<comment type="caution">
    <text evidence="3">The sequence shown here is derived from an EMBL/GenBank/DDBJ whole genome shotgun (WGS) entry which is preliminary data.</text>
</comment>
<evidence type="ECO:0000313" key="4">
    <source>
        <dbReference type="Proteomes" id="UP000799092"/>
    </source>
</evidence>
<name>A0A6A8DQ03_9BACI</name>
<dbReference type="EMBL" id="WJNG01000008">
    <property type="protein sequence ID" value="MRH43312.1"/>
    <property type="molecule type" value="Genomic_DNA"/>
</dbReference>
<sequence>MTNENELISKSYFHKIIDGNKQKHPIEILGEMYMDEMQKDKIDLSSIRYAQGEVYFINNDYEAAIFKWENVSDDLLIPWTYKNIADAHFEMDLFDDAEEFYNRVESSSVVLETEVLLQLFSLYIKQDKLEKAVDSIKSAVRLNPDYSTVTEIARSCFESYKDWDNAIELAVNEAIRTGSLDWFVVLEDYAEQGFTNNIKPKDLHQVLVTLLHLDTFRFEGLVAVLWSSYKQSDFYFLWLNEINQLLQNNNVEDSYTWKKLPNIFQDTYLELISGEFLIKDFSKLIESHLTNWLKLSSASETLCSSSAILAWDEIFPSHLDVSLVDQAETKLVNGQSQTSRQDGMDLYESILNWAEKQGLLDELSIYMKPLIEEYNIEVASPLKIRNLIKDVIEFLIAKRVEMEDSIIETINWNEELLARLNGLKNQLSDKEQEEARVIKDSFCDIKETFRQRMMLKIPELIRNCSDIVQEDSDFGKLHVKLNEEMNTRIADYLENTASTDFKRAVGEWIVECEGEFNESQSYLNEMSETFNNQYGEEKLVLACDFKVLDDWSRDIDRISRGMTHVEKANILLRNNPSQLVLKSAGKLFGSISKNKDIIVNKYKNYIESEDYSQITEDIMHPFLQQLELFEGALEWDVKKFFTSPLDELNDVTVETEGDIAKHKDALAAMRENPEIYNDPLTLFKLKLVQYELTNELMVKE</sequence>
<dbReference type="Gene3D" id="1.25.40.10">
    <property type="entry name" value="Tetratricopeptide repeat domain"/>
    <property type="match status" value="1"/>
</dbReference>
<keyword evidence="2" id="KW-0175">Coiled coil</keyword>
<protein>
    <submittedName>
        <fullName evidence="3">Uncharacterized protein</fullName>
    </submittedName>
</protein>
<dbReference type="InterPro" id="IPR051943">
    <property type="entry name" value="TRAFAC_Dynamin-like_GTPase"/>
</dbReference>
<dbReference type="InterPro" id="IPR019734">
    <property type="entry name" value="TPR_rpt"/>
</dbReference>
<feature type="coiled-coil region" evidence="2">
    <location>
        <begin position="413"/>
        <end position="440"/>
    </location>
</feature>